<dbReference type="PANTHER" id="PTHR43435">
    <property type="entry name" value="RIBULOKINASE"/>
    <property type="match status" value="1"/>
</dbReference>
<dbReference type="GO" id="GO:0005975">
    <property type="term" value="P:carbohydrate metabolic process"/>
    <property type="evidence" value="ECO:0007669"/>
    <property type="project" value="InterPro"/>
</dbReference>
<organism evidence="4 5">
    <name type="scientific">Sus scrofa</name>
    <name type="common">Pig</name>
    <dbReference type="NCBI Taxonomy" id="9823"/>
    <lineage>
        <taxon>Eukaryota</taxon>
        <taxon>Metazoa</taxon>
        <taxon>Chordata</taxon>
        <taxon>Craniata</taxon>
        <taxon>Vertebrata</taxon>
        <taxon>Euteleostomi</taxon>
        <taxon>Mammalia</taxon>
        <taxon>Eutheria</taxon>
        <taxon>Laurasiatheria</taxon>
        <taxon>Artiodactyla</taxon>
        <taxon>Suina</taxon>
        <taxon>Suidae</taxon>
        <taxon>Sus</taxon>
    </lineage>
</organism>
<dbReference type="Pfam" id="PF00370">
    <property type="entry name" value="FGGY_N"/>
    <property type="match status" value="1"/>
</dbReference>
<proteinExistence type="predicted"/>
<evidence type="ECO:0000256" key="2">
    <source>
        <dbReference type="ARBA" id="ARBA00022777"/>
    </source>
</evidence>
<dbReference type="Gene3D" id="3.30.420.40">
    <property type="match status" value="1"/>
</dbReference>
<keyword evidence="1" id="KW-0808">Transferase</keyword>
<dbReference type="Proteomes" id="UP000694571">
    <property type="component" value="Unplaced"/>
</dbReference>
<dbReference type="PANTHER" id="PTHR43435:SF4">
    <property type="entry name" value="FGGY CARBOHYDRATE KINASE DOMAIN-CONTAINING PROTEIN"/>
    <property type="match status" value="1"/>
</dbReference>
<dbReference type="InterPro" id="IPR043129">
    <property type="entry name" value="ATPase_NBD"/>
</dbReference>
<accession>A0A8D1JZG9</accession>
<evidence type="ECO:0000259" key="3">
    <source>
        <dbReference type="Pfam" id="PF00370"/>
    </source>
</evidence>
<dbReference type="SUPFAM" id="SSF53067">
    <property type="entry name" value="Actin-like ATPase domain"/>
    <property type="match status" value="1"/>
</dbReference>
<reference evidence="4" key="1">
    <citation type="submission" date="2025-08" db="UniProtKB">
        <authorList>
            <consortium name="Ensembl"/>
        </authorList>
    </citation>
    <scope>IDENTIFICATION</scope>
</reference>
<evidence type="ECO:0000313" key="4">
    <source>
        <dbReference type="Ensembl" id="ENSSSCP00050003860.1"/>
    </source>
</evidence>
<keyword evidence="2" id="KW-0418">Kinase</keyword>
<protein>
    <recommendedName>
        <fullName evidence="3">Carbohydrate kinase FGGY N-terminal domain-containing protein</fullName>
    </recommendedName>
</protein>
<sequence>MEVPGGDREPGSYYVGVDVGTGSVRAALVDQRGTLVAFADQPINQWEPQFNHHEQSSEDIWAACCVVTKKVVQGINLNRIRGLGFDATCSLVVLDKEFRPLPVNHEGRTISVFPWWWGTGLGPVGARDVYFH</sequence>
<name>A0A8D1JZG9_PIG</name>
<evidence type="ECO:0000256" key="1">
    <source>
        <dbReference type="ARBA" id="ARBA00022679"/>
    </source>
</evidence>
<dbReference type="Ensembl" id="ENSSSCT00050009060.1">
    <property type="protein sequence ID" value="ENSSSCP00050003860.1"/>
    <property type="gene ID" value="ENSSSCG00050006642.1"/>
</dbReference>
<dbReference type="AlphaFoldDB" id="A0A8D1JZG9"/>
<evidence type="ECO:0000313" key="5">
    <source>
        <dbReference type="Proteomes" id="UP000694571"/>
    </source>
</evidence>
<dbReference type="GO" id="GO:0016301">
    <property type="term" value="F:kinase activity"/>
    <property type="evidence" value="ECO:0007669"/>
    <property type="project" value="UniProtKB-KW"/>
</dbReference>
<dbReference type="InterPro" id="IPR018484">
    <property type="entry name" value="FGGY_N"/>
</dbReference>
<feature type="domain" description="Carbohydrate kinase FGGY N-terminal" evidence="3">
    <location>
        <begin position="13"/>
        <end position="101"/>
    </location>
</feature>